<dbReference type="Proteomes" id="UP000887561">
    <property type="component" value="Unplaced"/>
</dbReference>
<organism evidence="1 2">
    <name type="scientific">Meloidogyne javanica</name>
    <name type="common">Root-knot nematode worm</name>
    <dbReference type="NCBI Taxonomy" id="6303"/>
    <lineage>
        <taxon>Eukaryota</taxon>
        <taxon>Metazoa</taxon>
        <taxon>Ecdysozoa</taxon>
        <taxon>Nematoda</taxon>
        <taxon>Chromadorea</taxon>
        <taxon>Rhabditida</taxon>
        <taxon>Tylenchina</taxon>
        <taxon>Tylenchomorpha</taxon>
        <taxon>Tylenchoidea</taxon>
        <taxon>Meloidogynidae</taxon>
        <taxon>Meloidogyninae</taxon>
        <taxon>Meloidogyne</taxon>
        <taxon>Meloidogyne incognita group</taxon>
    </lineage>
</organism>
<reference evidence="2" key="1">
    <citation type="submission" date="2022-11" db="UniProtKB">
        <authorList>
            <consortium name="WormBaseParasite"/>
        </authorList>
    </citation>
    <scope>IDENTIFICATION</scope>
</reference>
<sequence length="143" mass="17054">MMRLNTEGIIKTSYGITDFAKKFGTLIGAIRGIVMHRMFPGILNEFSDEDVNYFLNVLLNDSLSSKSKFKRWRSRHILDYFLYEQWYKTNVSDNKKEGINKIKIVWEIIFENYLEGNSFLKEYVLNFEEDELEEDEIENEIEV</sequence>
<proteinExistence type="predicted"/>
<evidence type="ECO:0000313" key="1">
    <source>
        <dbReference type="Proteomes" id="UP000887561"/>
    </source>
</evidence>
<evidence type="ECO:0000313" key="2">
    <source>
        <dbReference type="WBParaSite" id="scaffold9899_cov179.g14356"/>
    </source>
</evidence>
<name>A0A915NFT8_MELJA</name>
<dbReference type="WBParaSite" id="scaffold9899_cov179.g14356">
    <property type="protein sequence ID" value="scaffold9899_cov179.g14356"/>
    <property type="gene ID" value="scaffold9899_cov179.g14356"/>
</dbReference>
<dbReference type="AlphaFoldDB" id="A0A915NFT8"/>
<protein>
    <submittedName>
        <fullName evidence="2">Uncharacterized protein</fullName>
    </submittedName>
</protein>
<keyword evidence="1" id="KW-1185">Reference proteome</keyword>
<accession>A0A915NFT8</accession>